<name>A0A6J4PXL6_9ACTN</name>
<keyword evidence="2" id="KW-0808">Transferase</keyword>
<dbReference type="AlphaFoldDB" id="A0A6J4PXL6"/>
<organism evidence="2">
    <name type="scientific">uncultured Rubrobacteraceae bacterium</name>
    <dbReference type="NCBI Taxonomy" id="349277"/>
    <lineage>
        <taxon>Bacteria</taxon>
        <taxon>Bacillati</taxon>
        <taxon>Actinomycetota</taxon>
        <taxon>Rubrobacteria</taxon>
        <taxon>Rubrobacterales</taxon>
        <taxon>Rubrobacteraceae</taxon>
        <taxon>environmental samples</taxon>
    </lineage>
</organism>
<evidence type="ECO:0000313" key="2">
    <source>
        <dbReference type="EMBL" id="CAA9428549.1"/>
    </source>
</evidence>
<feature type="non-terminal residue" evidence="2">
    <location>
        <position position="159"/>
    </location>
</feature>
<feature type="non-terminal residue" evidence="2">
    <location>
        <position position="1"/>
    </location>
</feature>
<feature type="compositionally biased region" description="Basic and acidic residues" evidence="1">
    <location>
        <begin position="90"/>
        <end position="101"/>
    </location>
</feature>
<feature type="compositionally biased region" description="Low complexity" evidence="1">
    <location>
        <begin position="1"/>
        <end position="20"/>
    </location>
</feature>
<proteinExistence type="predicted"/>
<protein>
    <submittedName>
        <fullName evidence="2">Alkylpyrone O-methyltransferase (B. subtilis BpsB)</fullName>
    </submittedName>
</protein>
<keyword evidence="2" id="KW-0489">Methyltransferase</keyword>
<dbReference type="EMBL" id="CADCUZ010000119">
    <property type="protein sequence ID" value="CAA9428549.1"/>
    <property type="molecule type" value="Genomic_DNA"/>
</dbReference>
<dbReference type="GO" id="GO:0008168">
    <property type="term" value="F:methyltransferase activity"/>
    <property type="evidence" value="ECO:0007669"/>
    <property type="project" value="UniProtKB-KW"/>
</dbReference>
<dbReference type="GO" id="GO:0032259">
    <property type="term" value="P:methylation"/>
    <property type="evidence" value="ECO:0007669"/>
    <property type="project" value="UniProtKB-KW"/>
</dbReference>
<feature type="region of interest" description="Disordered" evidence="1">
    <location>
        <begin position="1"/>
        <end position="39"/>
    </location>
</feature>
<feature type="region of interest" description="Disordered" evidence="1">
    <location>
        <begin position="90"/>
        <end position="132"/>
    </location>
</feature>
<gene>
    <name evidence="2" type="ORF">AVDCRST_MAG55-2487</name>
</gene>
<accession>A0A6J4PXL6</accession>
<reference evidence="2" key="1">
    <citation type="submission" date="2020-02" db="EMBL/GenBank/DDBJ databases">
        <authorList>
            <person name="Meier V. D."/>
        </authorList>
    </citation>
    <scope>NUCLEOTIDE SEQUENCE</scope>
    <source>
        <strain evidence="2">AVDCRST_MAG55</strain>
    </source>
</reference>
<evidence type="ECO:0000256" key="1">
    <source>
        <dbReference type="SAM" id="MobiDB-lite"/>
    </source>
</evidence>
<sequence length="159" mass="16988">GPAAPAGAPALAAQRAPAAQPRRRGAGEAPLPGDGRRPRLVARLHARRGAPARAGAAGVVARAARAVPARPAVAVLGHLFPWRKLERAHTRGAGREARQERPVPPFFASQLRGRRRRSPHAAPDLRRLDDGPGVLDLQHRLLLRAHPRRKPGAPGARRL</sequence>